<dbReference type="Proteomes" id="UP000637239">
    <property type="component" value="Chromosome 1"/>
</dbReference>
<feature type="chain" id="PRO_5030656364" description="GPI anchored protein" evidence="1">
    <location>
        <begin position="19"/>
        <end position="258"/>
    </location>
</feature>
<organism evidence="2 3">
    <name type="scientific">Aspergillus chevalieri</name>
    <name type="common">Eurotium chevalieri</name>
    <dbReference type="NCBI Taxonomy" id="182096"/>
    <lineage>
        <taxon>Eukaryota</taxon>
        <taxon>Fungi</taxon>
        <taxon>Dikarya</taxon>
        <taxon>Ascomycota</taxon>
        <taxon>Pezizomycotina</taxon>
        <taxon>Eurotiomycetes</taxon>
        <taxon>Eurotiomycetidae</taxon>
        <taxon>Eurotiales</taxon>
        <taxon>Aspergillaceae</taxon>
        <taxon>Aspergillus</taxon>
        <taxon>Aspergillus subgen. Aspergillus</taxon>
    </lineage>
</organism>
<gene>
    <name evidence="2" type="ORF">ACHE_10285S</name>
</gene>
<reference evidence="2" key="1">
    <citation type="submission" date="2021-01" db="EMBL/GenBank/DDBJ databases">
        <authorList>
            <consortium name="Aspergillus chevalieri M1 genome sequencing consortium"/>
            <person name="Kazuki M."/>
            <person name="Futagami T."/>
        </authorList>
    </citation>
    <scope>NUCLEOTIDE SEQUENCE</scope>
    <source>
        <strain evidence="2">M1</strain>
    </source>
</reference>
<proteinExistence type="predicted"/>
<keyword evidence="1" id="KW-0732">Signal</keyword>
<dbReference type="AlphaFoldDB" id="A0A7R7VFM1"/>
<dbReference type="GeneID" id="66977242"/>
<evidence type="ECO:0000313" key="3">
    <source>
        <dbReference type="Proteomes" id="UP000637239"/>
    </source>
</evidence>
<dbReference type="PANTHER" id="PTHR39599">
    <property type="entry name" value="GPI-ANCHORED PROTEIN (EUROFUNG)-RELATED-RELATED"/>
    <property type="match status" value="1"/>
</dbReference>
<evidence type="ECO:0000256" key="1">
    <source>
        <dbReference type="SAM" id="SignalP"/>
    </source>
</evidence>
<name>A0A7R7VFM1_ASPCH</name>
<evidence type="ECO:0000313" key="2">
    <source>
        <dbReference type="EMBL" id="BCR82883.1"/>
    </source>
</evidence>
<feature type="signal peptide" evidence="1">
    <location>
        <begin position="1"/>
        <end position="18"/>
    </location>
</feature>
<accession>A0A7R7VFM1</accession>
<dbReference type="KEGG" id="ache:ACHE_10285S"/>
<dbReference type="RefSeq" id="XP_043131405.1">
    <property type="nucleotide sequence ID" value="XM_043277575.1"/>
</dbReference>
<evidence type="ECO:0008006" key="4">
    <source>
        <dbReference type="Google" id="ProtNLM"/>
    </source>
</evidence>
<keyword evidence="3" id="KW-1185">Reference proteome</keyword>
<dbReference type="PANTHER" id="PTHR39599:SF1">
    <property type="entry name" value="GPI-ANCHORED PROTEIN (EUROFUNG)"/>
    <property type="match status" value="1"/>
</dbReference>
<protein>
    <recommendedName>
        <fullName evidence="4">GPI anchored protein</fullName>
    </recommendedName>
</protein>
<dbReference type="EMBL" id="AP024416">
    <property type="protein sequence ID" value="BCR82883.1"/>
    <property type="molecule type" value="Genomic_DNA"/>
</dbReference>
<sequence length="258" mass="26291">MKASWLLPALSSISTALSADTIPFHEPVTAASEQKRAFEVLQVLNKRVANNCPGGYNPCSNLNNLNVCCRTDAHCARDAADNIACCPNGASCTGSLAAATGTTSSFMFPQTATATATGDATSTTNEISITGSTMNGAYPFVYVPTSFVDAATCSAYYSRCQSDYTQCTSSLGSNGQYAVTVAGDNGAGVTVSGGEATPVVSACSNLRLQACHGLNLGYCDDAYGSGSGNENAAASFRGATSLADLMFGMVVGVAGMFI</sequence>
<reference evidence="2" key="2">
    <citation type="submission" date="2021-02" db="EMBL/GenBank/DDBJ databases">
        <title>Aspergillus chevalieri M1 genome sequence.</title>
        <authorList>
            <person name="Kadooka C."/>
            <person name="Mori K."/>
            <person name="Futagami T."/>
        </authorList>
    </citation>
    <scope>NUCLEOTIDE SEQUENCE</scope>
    <source>
        <strain evidence="2">M1</strain>
    </source>
</reference>